<name>A0A4Y2BI73_ARAVE</name>
<evidence type="ECO:0000313" key="2">
    <source>
        <dbReference type="Proteomes" id="UP000499080"/>
    </source>
</evidence>
<sequence>MVKICKILDRFRPVTPGPNPFWNRTPGDYLSLSIQEPIPIHTPYWMQNPNTVTDLGKTEVCHGFPRKLPAVGTNSGNLSTSTVTILTNSHICPPMITNTVHPKYIVSSQLRSCHAPLLRVRLQKLIL</sequence>
<evidence type="ECO:0000313" key="1">
    <source>
        <dbReference type="EMBL" id="GBL91095.1"/>
    </source>
</evidence>
<dbReference type="AlphaFoldDB" id="A0A4Y2BI73"/>
<dbReference type="EMBL" id="BGPR01000076">
    <property type="protein sequence ID" value="GBL91095.1"/>
    <property type="molecule type" value="Genomic_DNA"/>
</dbReference>
<comment type="caution">
    <text evidence="1">The sequence shown here is derived from an EMBL/GenBank/DDBJ whole genome shotgun (WGS) entry which is preliminary data.</text>
</comment>
<keyword evidence="2" id="KW-1185">Reference proteome</keyword>
<protein>
    <submittedName>
        <fullName evidence="1">Uncharacterized protein</fullName>
    </submittedName>
</protein>
<organism evidence="1 2">
    <name type="scientific">Araneus ventricosus</name>
    <name type="common">Orbweaver spider</name>
    <name type="synonym">Epeira ventricosa</name>
    <dbReference type="NCBI Taxonomy" id="182803"/>
    <lineage>
        <taxon>Eukaryota</taxon>
        <taxon>Metazoa</taxon>
        <taxon>Ecdysozoa</taxon>
        <taxon>Arthropoda</taxon>
        <taxon>Chelicerata</taxon>
        <taxon>Arachnida</taxon>
        <taxon>Araneae</taxon>
        <taxon>Araneomorphae</taxon>
        <taxon>Entelegynae</taxon>
        <taxon>Araneoidea</taxon>
        <taxon>Araneidae</taxon>
        <taxon>Araneus</taxon>
    </lineage>
</organism>
<dbReference type="Proteomes" id="UP000499080">
    <property type="component" value="Unassembled WGS sequence"/>
</dbReference>
<proteinExistence type="predicted"/>
<accession>A0A4Y2BI73</accession>
<gene>
    <name evidence="1" type="ORF">AVEN_184463_1</name>
</gene>
<reference evidence="1 2" key="1">
    <citation type="journal article" date="2019" name="Sci. Rep.">
        <title>Orb-weaving spider Araneus ventricosus genome elucidates the spidroin gene catalogue.</title>
        <authorList>
            <person name="Kono N."/>
            <person name="Nakamura H."/>
            <person name="Ohtoshi R."/>
            <person name="Moran D.A.P."/>
            <person name="Shinohara A."/>
            <person name="Yoshida Y."/>
            <person name="Fujiwara M."/>
            <person name="Mori M."/>
            <person name="Tomita M."/>
            <person name="Arakawa K."/>
        </authorList>
    </citation>
    <scope>NUCLEOTIDE SEQUENCE [LARGE SCALE GENOMIC DNA]</scope>
</reference>